<accession>A0A1E3SIV2</accession>
<dbReference type="EMBL" id="MVHT01000012">
    <property type="protein sequence ID" value="ORB08985.1"/>
    <property type="molecule type" value="Genomic_DNA"/>
</dbReference>
<dbReference type="Proteomes" id="UP000192739">
    <property type="component" value="Unassembled WGS sequence"/>
</dbReference>
<reference evidence="2 3" key="1">
    <citation type="submission" date="2017-02" db="EMBL/GenBank/DDBJ databases">
        <title>The new phylogeny of genus Mycobacterium.</title>
        <authorList>
            <person name="Tortoli E."/>
            <person name="Trovato A."/>
            <person name="Cirillo D.M."/>
        </authorList>
    </citation>
    <scope>NUCLEOTIDE SEQUENCE [LARGE SCALE GENOMIC DNA]</scope>
    <source>
        <strain evidence="2 3">DSM 44049</strain>
    </source>
</reference>
<feature type="transmembrane region" description="Helical" evidence="1">
    <location>
        <begin position="77"/>
        <end position="100"/>
    </location>
</feature>
<proteinExistence type="predicted"/>
<dbReference type="OrthoDB" id="4737219at2"/>
<organism evidence="2 3">
    <name type="scientific">Mycobacterium intermedium</name>
    <dbReference type="NCBI Taxonomy" id="28445"/>
    <lineage>
        <taxon>Bacteria</taxon>
        <taxon>Bacillati</taxon>
        <taxon>Actinomycetota</taxon>
        <taxon>Actinomycetes</taxon>
        <taxon>Mycobacteriales</taxon>
        <taxon>Mycobacteriaceae</taxon>
        <taxon>Mycobacterium</taxon>
        <taxon>Mycobacterium simiae complex</taxon>
    </lineage>
</organism>
<gene>
    <name evidence="2" type="ORF">BST27_06785</name>
</gene>
<feature type="transmembrane region" description="Helical" evidence="1">
    <location>
        <begin position="46"/>
        <end position="65"/>
    </location>
</feature>
<name>A0A1E3SIV2_MYCIE</name>
<dbReference type="AlphaFoldDB" id="A0A1E3SIV2"/>
<feature type="transmembrane region" description="Helical" evidence="1">
    <location>
        <begin position="12"/>
        <end position="34"/>
    </location>
</feature>
<dbReference type="STRING" id="28445.BHQ20_06515"/>
<evidence type="ECO:0000313" key="2">
    <source>
        <dbReference type="EMBL" id="ORB08985.1"/>
    </source>
</evidence>
<keyword evidence="3" id="KW-1185">Reference proteome</keyword>
<keyword evidence="1" id="KW-0812">Transmembrane</keyword>
<dbReference type="RefSeq" id="WP_069418295.1">
    <property type="nucleotide sequence ID" value="NZ_CBCRZH010000035.1"/>
</dbReference>
<protein>
    <submittedName>
        <fullName evidence="2">Uncharacterized protein</fullName>
    </submittedName>
</protein>
<evidence type="ECO:0000256" key="1">
    <source>
        <dbReference type="SAM" id="Phobius"/>
    </source>
</evidence>
<evidence type="ECO:0000313" key="3">
    <source>
        <dbReference type="Proteomes" id="UP000192739"/>
    </source>
</evidence>
<keyword evidence="1" id="KW-0472">Membrane</keyword>
<comment type="caution">
    <text evidence="2">The sequence shown here is derived from an EMBL/GenBank/DDBJ whole genome shotgun (WGS) entry which is preliminary data.</text>
</comment>
<sequence length="107" mass="11189">MSTLSKSQIDWVRATFGGAIAGGVLWAVVVKMSTILDKSLSTQLRVVYSVGGGCLPILLIGVVLLRWASRSSTRTAAVAMLIAPCTGVVLVALLLVFFGLPSLLTGR</sequence>
<keyword evidence="1" id="KW-1133">Transmembrane helix</keyword>